<evidence type="ECO:0000256" key="1">
    <source>
        <dbReference type="ARBA" id="ARBA00006484"/>
    </source>
</evidence>
<evidence type="ECO:0000313" key="3">
    <source>
        <dbReference type="EMBL" id="TXB70433.1"/>
    </source>
</evidence>
<keyword evidence="2" id="KW-0560">Oxidoreductase</keyword>
<dbReference type="RefSeq" id="WP_147095770.1">
    <property type="nucleotide sequence ID" value="NZ_JBHUFH010000002.1"/>
</dbReference>
<accession>A0A5C6S9M8</accession>
<dbReference type="NCBIfam" id="NF009386">
    <property type="entry name" value="PRK12745.1"/>
    <property type="match status" value="1"/>
</dbReference>
<protein>
    <submittedName>
        <fullName evidence="3">3-ketoacyl-ACP reductase</fullName>
    </submittedName>
</protein>
<evidence type="ECO:0000256" key="2">
    <source>
        <dbReference type="ARBA" id="ARBA00023002"/>
    </source>
</evidence>
<dbReference type="PROSITE" id="PS00061">
    <property type="entry name" value="ADH_SHORT"/>
    <property type="match status" value="1"/>
</dbReference>
<gene>
    <name evidence="3" type="ORF">FQV27_00720</name>
</gene>
<dbReference type="Gene3D" id="3.40.50.720">
    <property type="entry name" value="NAD(P)-binding Rossmann-like Domain"/>
    <property type="match status" value="1"/>
</dbReference>
<reference evidence="3 4" key="1">
    <citation type="submission" date="2019-08" db="EMBL/GenBank/DDBJ databases">
        <authorList>
            <person name="Ye J."/>
        </authorList>
    </citation>
    <scope>NUCLEOTIDE SEQUENCE [LARGE SCALE GENOMIC DNA]</scope>
    <source>
        <strain evidence="3 4">TK008</strain>
    </source>
</reference>
<dbReference type="AlphaFoldDB" id="A0A5C6S9M8"/>
<dbReference type="PANTHER" id="PTHR42760">
    <property type="entry name" value="SHORT-CHAIN DEHYDROGENASES/REDUCTASES FAMILY MEMBER"/>
    <property type="match status" value="1"/>
</dbReference>
<dbReference type="PRINTS" id="PR00081">
    <property type="entry name" value="GDHRDH"/>
</dbReference>
<dbReference type="InterPro" id="IPR020904">
    <property type="entry name" value="Sc_DH/Rdtase_CS"/>
</dbReference>
<dbReference type="GO" id="GO:0016616">
    <property type="term" value="F:oxidoreductase activity, acting on the CH-OH group of donors, NAD or NADP as acceptor"/>
    <property type="evidence" value="ECO:0007669"/>
    <property type="project" value="TreeGrafter"/>
</dbReference>
<dbReference type="EMBL" id="VOPL01000001">
    <property type="protein sequence ID" value="TXB70433.1"/>
    <property type="molecule type" value="Genomic_DNA"/>
</dbReference>
<comment type="similarity">
    <text evidence="1">Belongs to the short-chain dehydrogenases/reductases (SDR) family.</text>
</comment>
<dbReference type="InterPro" id="IPR002347">
    <property type="entry name" value="SDR_fam"/>
</dbReference>
<sequence>MSVALITGGQQGIGLGIAQALKAAGWRLAIAAEQAPDAVADAMQKLGPEARYYQHDLSQIDAVPALLDSVERDLGPVTSLICNAGVPARIRGDMLDMLPENFDWTMNINLRGNFFLAQQVARRMLGQGAEPYRSMIFVTSVSAEMVSPERAEYCMSKAAASIMTKLFAARLAADGIGVFELRPGIIATPMTAGVSARYDALIDGGLVPAARWGQPADIGRAVLPLVRGEMAFSTGSVISVDGGLSIPRL</sequence>
<dbReference type="SUPFAM" id="SSF51735">
    <property type="entry name" value="NAD(P)-binding Rossmann-fold domains"/>
    <property type="match status" value="1"/>
</dbReference>
<organism evidence="3 4">
    <name type="scientific">Paracoccus aurantiacus</name>
    <dbReference type="NCBI Taxonomy" id="2599412"/>
    <lineage>
        <taxon>Bacteria</taxon>
        <taxon>Pseudomonadati</taxon>
        <taxon>Pseudomonadota</taxon>
        <taxon>Alphaproteobacteria</taxon>
        <taxon>Rhodobacterales</taxon>
        <taxon>Paracoccaceae</taxon>
        <taxon>Paracoccus</taxon>
    </lineage>
</organism>
<dbReference type="GO" id="GO:0006633">
    <property type="term" value="P:fatty acid biosynthetic process"/>
    <property type="evidence" value="ECO:0007669"/>
    <property type="project" value="TreeGrafter"/>
</dbReference>
<dbReference type="Pfam" id="PF13561">
    <property type="entry name" value="adh_short_C2"/>
    <property type="match status" value="1"/>
</dbReference>
<proteinExistence type="inferred from homology"/>
<name>A0A5C6S9M8_9RHOB</name>
<dbReference type="InterPro" id="IPR036291">
    <property type="entry name" value="NAD(P)-bd_dom_sf"/>
</dbReference>
<dbReference type="Proteomes" id="UP000321562">
    <property type="component" value="Unassembled WGS sequence"/>
</dbReference>
<dbReference type="PANTHER" id="PTHR42760:SF133">
    <property type="entry name" value="3-OXOACYL-[ACYL-CARRIER-PROTEIN] REDUCTASE"/>
    <property type="match status" value="1"/>
</dbReference>
<evidence type="ECO:0000313" key="4">
    <source>
        <dbReference type="Proteomes" id="UP000321562"/>
    </source>
</evidence>
<keyword evidence="4" id="KW-1185">Reference proteome</keyword>
<dbReference type="OrthoDB" id="9803333at2"/>
<dbReference type="GO" id="GO:0048038">
    <property type="term" value="F:quinone binding"/>
    <property type="evidence" value="ECO:0007669"/>
    <property type="project" value="TreeGrafter"/>
</dbReference>
<comment type="caution">
    <text evidence="3">The sequence shown here is derived from an EMBL/GenBank/DDBJ whole genome shotgun (WGS) entry which is preliminary data.</text>
</comment>